<protein>
    <submittedName>
        <fullName evidence="1">Uncharacterized protein</fullName>
    </submittedName>
</protein>
<sequence length="105" mass="11711">MWTPLSENPSVRMPTGSRRSVSLFRYGPPPQPTPLRTPLGDPPRHQPRVPVASTRRWARRVPPHHGSLAAEARQERSSGDRMPATPCTLRRLSTAIFLAADRPTT</sequence>
<dbReference type="EMBL" id="CM023491">
    <property type="protein sequence ID" value="KAH6941682.1"/>
    <property type="molecule type" value="Genomic_DNA"/>
</dbReference>
<comment type="caution">
    <text evidence="1">The sequence shown here is derived from an EMBL/GenBank/DDBJ whole genome shotgun (WGS) entry which is preliminary data.</text>
</comment>
<organism evidence="1 2">
    <name type="scientific">Hyalomma asiaticum</name>
    <name type="common">Tick</name>
    <dbReference type="NCBI Taxonomy" id="266040"/>
    <lineage>
        <taxon>Eukaryota</taxon>
        <taxon>Metazoa</taxon>
        <taxon>Ecdysozoa</taxon>
        <taxon>Arthropoda</taxon>
        <taxon>Chelicerata</taxon>
        <taxon>Arachnida</taxon>
        <taxon>Acari</taxon>
        <taxon>Parasitiformes</taxon>
        <taxon>Ixodida</taxon>
        <taxon>Ixodoidea</taxon>
        <taxon>Ixodidae</taxon>
        <taxon>Hyalomminae</taxon>
        <taxon>Hyalomma</taxon>
    </lineage>
</organism>
<evidence type="ECO:0000313" key="1">
    <source>
        <dbReference type="EMBL" id="KAH6941682.1"/>
    </source>
</evidence>
<dbReference type="Proteomes" id="UP000821845">
    <property type="component" value="Chromosome 11"/>
</dbReference>
<evidence type="ECO:0000313" key="2">
    <source>
        <dbReference type="Proteomes" id="UP000821845"/>
    </source>
</evidence>
<gene>
    <name evidence="1" type="ORF">HPB50_022268</name>
</gene>
<keyword evidence="2" id="KW-1185">Reference proteome</keyword>
<accession>A0ACB7T5X0</accession>
<reference evidence="1" key="1">
    <citation type="submission" date="2020-05" db="EMBL/GenBank/DDBJ databases">
        <title>Large-scale comparative analyses of tick genomes elucidate their genetic diversity and vector capacities.</title>
        <authorList>
            <person name="Jia N."/>
            <person name="Wang J."/>
            <person name="Shi W."/>
            <person name="Du L."/>
            <person name="Sun Y."/>
            <person name="Zhan W."/>
            <person name="Jiang J."/>
            <person name="Wang Q."/>
            <person name="Zhang B."/>
            <person name="Ji P."/>
            <person name="Sakyi L.B."/>
            <person name="Cui X."/>
            <person name="Yuan T."/>
            <person name="Jiang B."/>
            <person name="Yang W."/>
            <person name="Lam T.T.-Y."/>
            <person name="Chang Q."/>
            <person name="Ding S."/>
            <person name="Wang X."/>
            <person name="Zhu J."/>
            <person name="Ruan X."/>
            <person name="Zhao L."/>
            <person name="Wei J."/>
            <person name="Que T."/>
            <person name="Du C."/>
            <person name="Cheng J."/>
            <person name="Dai P."/>
            <person name="Han X."/>
            <person name="Huang E."/>
            <person name="Gao Y."/>
            <person name="Liu J."/>
            <person name="Shao H."/>
            <person name="Ye R."/>
            <person name="Li L."/>
            <person name="Wei W."/>
            <person name="Wang X."/>
            <person name="Wang C."/>
            <person name="Yang T."/>
            <person name="Huo Q."/>
            <person name="Li W."/>
            <person name="Guo W."/>
            <person name="Chen H."/>
            <person name="Zhou L."/>
            <person name="Ni X."/>
            <person name="Tian J."/>
            <person name="Zhou Y."/>
            <person name="Sheng Y."/>
            <person name="Liu T."/>
            <person name="Pan Y."/>
            <person name="Xia L."/>
            <person name="Li J."/>
            <person name="Zhao F."/>
            <person name="Cao W."/>
        </authorList>
    </citation>
    <scope>NUCLEOTIDE SEQUENCE</scope>
    <source>
        <strain evidence="1">Hyas-2018</strain>
    </source>
</reference>
<name>A0ACB7T5X0_HYAAI</name>
<proteinExistence type="predicted"/>